<reference evidence="2" key="1">
    <citation type="submission" date="2023-01" db="EMBL/GenBank/DDBJ databases">
        <title>Genome assembly of the deep-sea coral Lophelia pertusa.</title>
        <authorList>
            <person name="Herrera S."/>
            <person name="Cordes E."/>
        </authorList>
    </citation>
    <scope>NUCLEOTIDE SEQUENCE</scope>
    <source>
        <strain evidence="2">USNM1676648</strain>
        <tissue evidence="2">Polyp</tissue>
    </source>
</reference>
<dbReference type="PANTHER" id="PTHR10704">
    <property type="entry name" value="CARBOHYDRATE SULFOTRANSFERASE"/>
    <property type="match status" value="1"/>
</dbReference>
<dbReference type="Pfam" id="PF00685">
    <property type="entry name" value="Sulfotransfer_1"/>
    <property type="match status" value="1"/>
</dbReference>
<dbReference type="PANTHER" id="PTHR10704:SF71">
    <property type="entry name" value="CARBOHYDRATE SULFOTRANSFERASE 1-LIKE"/>
    <property type="match status" value="1"/>
</dbReference>
<dbReference type="OrthoDB" id="6138663at2759"/>
<dbReference type="InterPro" id="IPR027417">
    <property type="entry name" value="P-loop_NTPase"/>
</dbReference>
<name>A0A9W9ZXC2_9CNID</name>
<dbReference type="Gene3D" id="3.40.50.300">
    <property type="entry name" value="P-loop containing nucleotide triphosphate hydrolases"/>
    <property type="match status" value="1"/>
</dbReference>
<gene>
    <name evidence="2" type="ORF">OS493_001072</name>
</gene>
<organism evidence="2 3">
    <name type="scientific">Desmophyllum pertusum</name>
    <dbReference type="NCBI Taxonomy" id="174260"/>
    <lineage>
        <taxon>Eukaryota</taxon>
        <taxon>Metazoa</taxon>
        <taxon>Cnidaria</taxon>
        <taxon>Anthozoa</taxon>
        <taxon>Hexacorallia</taxon>
        <taxon>Scleractinia</taxon>
        <taxon>Caryophylliina</taxon>
        <taxon>Caryophylliidae</taxon>
        <taxon>Desmophyllum</taxon>
    </lineage>
</organism>
<evidence type="ECO:0000313" key="3">
    <source>
        <dbReference type="Proteomes" id="UP001163046"/>
    </source>
</evidence>
<sequence length="323" mass="37474">MSSGSTVVGNMFNLHPDVFYIYEPLHHLRRRIYRNEWHALEKSRNDAFTKDFSTLLPDLFTCGFHENSTIKLVFPKWVRSYNAWYNSSKPFTKDSLREACFARKITVTKIMQTRLPRGVGIRELERVCSSDPNKFDCLIIHLVRDPRAVLSSLSRRNFFMGQSYRELLTQKPMSPEGISLLKQNAQVLCSLVLDNLEHVNKESSNWFKSHYILVRYEDAISNMSKVVDDMYKFVGLRMVDAITNWIQGIQPTGRQIGRHHAFVLSNTDVATIDQWRFRENSSLVSLYEEACGSLMEVMGYILVNGSEHLQHNNSIPLRTENIE</sequence>
<proteinExistence type="predicted"/>
<dbReference type="Proteomes" id="UP001163046">
    <property type="component" value="Unassembled WGS sequence"/>
</dbReference>
<dbReference type="GO" id="GO:0006044">
    <property type="term" value="P:N-acetylglucosamine metabolic process"/>
    <property type="evidence" value="ECO:0007669"/>
    <property type="project" value="TreeGrafter"/>
</dbReference>
<accession>A0A9W9ZXC2</accession>
<evidence type="ECO:0000259" key="1">
    <source>
        <dbReference type="Pfam" id="PF00685"/>
    </source>
</evidence>
<dbReference type="SUPFAM" id="SSF52540">
    <property type="entry name" value="P-loop containing nucleoside triphosphate hydrolases"/>
    <property type="match status" value="1"/>
</dbReference>
<dbReference type="EMBL" id="MU825873">
    <property type="protein sequence ID" value="KAJ7387729.1"/>
    <property type="molecule type" value="Genomic_DNA"/>
</dbReference>
<keyword evidence="3" id="KW-1185">Reference proteome</keyword>
<dbReference type="GO" id="GO:0001517">
    <property type="term" value="F:N-acetylglucosamine 6-O-sulfotransferase activity"/>
    <property type="evidence" value="ECO:0007669"/>
    <property type="project" value="TreeGrafter"/>
</dbReference>
<dbReference type="AlphaFoldDB" id="A0A9W9ZXC2"/>
<comment type="caution">
    <text evidence="2">The sequence shown here is derived from an EMBL/GenBank/DDBJ whole genome shotgun (WGS) entry which is preliminary data.</text>
</comment>
<feature type="domain" description="Sulfotransferase" evidence="1">
    <location>
        <begin position="135"/>
        <end position="243"/>
    </location>
</feature>
<dbReference type="InterPro" id="IPR000863">
    <property type="entry name" value="Sulfotransferase_dom"/>
</dbReference>
<dbReference type="InterPro" id="IPR051135">
    <property type="entry name" value="Gal/GlcNAc/GalNAc_ST"/>
</dbReference>
<evidence type="ECO:0000313" key="2">
    <source>
        <dbReference type="EMBL" id="KAJ7387729.1"/>
    </source>
</evidence>
<dbReference type="GO" id="GO:0006790">
    <property type="term" value="P:sulfur compound metabolic process"/>
    <property type="evidence" value="ECO:0007669"/>
    <property type="project" value="TreeGrafter"/>
</dbReference>
<protein>
    <recommendedName>
        <fullName evidence="1">Sulfotransferase domain-containing protein</fullName>
    </recommendedName>
</protein>